<keyword evidence="2" id="KW-1185">Reference proteome</keyword>
<evidence type="ECO:0000313" key="2">
    <source>
        <dbReference type="Proteomes" id="UP000790347"/>
    </source>
</evidence>
<protein>
    <submittedName>
        <fullName evidence="1">Uncharacterized protein</fullName>
    </submittedName>
</protein>
<reference evidence="1" key="1">
    <citation type="submission" date="2013-05" db="EMBL/GenBank/DDBJ databases">
        <authorList>
            <person name="Yim A.K.Y."/>
            <person name="Chan T.F."/>
            <person name="Ji K.M."/>
            <person name="Liu X.Y."/>
            <person name="Zhou J.W."/>
            <person name="Li R.Q."/>
            <person name="Yang K.Y."/>
            <person name="Li J."/>
            <person name="Li M."/>
            <person name="Law P.T.W."/>
            <person name="Wu Y.L."/>
            <person name="Cai Z.L."/>
            <person name="Qin H."/>
            <person name="Bao Y."/>
            <person name="Leung R.K.K."/>
            <person name="Ng P.K.S."/>
            <person name="Zou J."/>
            <person name="Zhong X.J."/>
            <person name="Ran P.X."/>
            <person name="Zhong N.S."/>
            <person name="Liu Z.G."/>
            <person name="Tsui S.K.W."/>
        </authorList>
    </citation>
    <scope>NUCLEOTIDE SEQUENCE</scope>
    <source>
        <strain evidence="1">Derf</strain>
        <tissue evidence="1">Whole organism</tissue>
    </source>
</reference>
<sequence>SCPLMILEMVFSSFGPPTSGKYLVEHVQKSGNPFFHHVSLWSSSCDIHNASLSLALNSPGTNDSPDHVHEPPRILYPMMMIKGADGRIEKRTAEEFCRLCKSKVTGYHHTTDAQQDHHRLPDYTHQGYDADDAML</sequence>
<accession>A0A922L232</accession>
<organism evidence="1 2">
    <name type="scientific">Dermatophagoides farinae</name>
    <name type="common">American house dust mite</name>
    <dbReference type="NCBI Taxonomy" id="6954"/>
    <lineage>
        <taxon>Eukaryota</taxon>
        <taxon>Metazoa</taxon>
        <taxon>Ecdysozoa</taxon>
        <taxon>Arthropoda</taxon>
        <taxon>Chelicerata</taxon>
        <taxon>Arachnida</taxon>
        <taxon>Acari</taxon>
        <taxon>Acariformes</taxon>
        <taxon>Sarcoptiformes</taxon>
        <taxon>Astigmata</taxon>
        <taxon>Psoroptidia</taxon>
        <taxon>Analgoidea</taxon>
        <taxon>Pyroglyphidae</taxon>
        <taxon>Dermatophagoidinae</taxon>
        <taxon>Dermatophagoides</taxon>
    </lineage>
</organism>
<gene>
    <name evidence="1" type="ORF">DERF_009989</name>
</gene>
<comment type="caution">
    <text evidence="1">The sequence shown here is derived from an EMBL/GenBank/DDBJ whole genome shotgun (WGS) entry which is preliminary data.</text>
</comment>
<dbReference type="Proteomes" id="UP000790347">
    <property type="component" value="Unassembled WGS sequence"/>
</dbReference>
<reference evidence="1" key="2">
    <citation type="journal article" date="2022" name="Res Sq">
        <title>Comparative Genomics Reveals Insights into the Divergent Evolution of Astigmatic Mites and Household Pest Adaptations.</title>
        <authorList>
            <person name="Xiong Q."/>
            <person name="Wan A.T.-Y."/>
            <person name="Liu X.-Y."/>
            <person name="Fung C.S.-H."/>
            <person name="Xiao X."/>
            <person name="Malainual N."/>
            <person name="Hou J."/>
            <person name="Wang L."/>
            <person name="Wang M."/>
            <person name="Yang K."/>
            <person name="Cui Y."/>
            <person name="Leung E."/>
            <person name="Nong W."/>
            <person name="Shin S.-K."/>
            <person name="Au S."/>
            <person name="Jeong K.Y."/>
            <person name="Chew F.T."/>
            <person name="Hui J."/>
            <person name="Leung T.F."/>
            <person name="Tungtrongchitr A."/>
            <person name="Zhong N."/>
            <person name="Liu Z."/>
            <person name="Tsui S."/>
        </authorList>
    </citation>
    <scope>NUCLEOTIDE SEQUENCE</scope>
    <source>
        <strain evidence="1">Derf</strain>
        <tissue evidence="1">Whole organism</tissue>
    </source>
</reference>
<feature type="non-terminal residue" evidence="1">
    <location>
        <position position="135"/>
    </location>
</feature>
<dbReference type="AlphaFoldDB" id="A0A922L232"/>
<evidence type="ECO:0000313" key="1">
    <source>
        <dbReference type="EMBL" id="KAH9511537.1"/>
    </source>
</evidence>
<dbReference type="EMBL" id="ASGP02000004">
    <property type="protein sequence ID" value="KAH9511537.1"/>
    <property type="molecule type" value="Genomic_DNA"/>
</dbReference>
<name>A0A922L232_DERFA</name>
<proteinExistence type="predicted"/>